<dbReference type="CDD" id="cd07377">
    <property type="entry name" value="WHTH_GntR"/>
    <property type="match status" value="1"/>
</dbReference>
<dbReference type="Pfam" id="PF07729">
    <property type="entry name" value="FCD"/>
    <property type="match status" value="1"/>
</dbReference>
<dbReference type="InterPro" id="IPR008920">
    <property type="entry name" value="TF_FadR/GntR_C"/>
</dbReference>
<dbReference type="Gene3D" id="1.20.120.530">
    <property type="entry name" value="GntR ligand-binding domain-like"/>
    <property type="match status" value="1"/>
</dbReference>
<feature type="domain" description="HTH gntR-type" evidence="4">
    <location>
        <begin position="7"/>
        <end position="75"/>
    </location>
</feature>
<evidence type="ECO:0000313" key="5">
    <source>
        <dbReference type="EMBL" id="MFC7751270.1"/>
    </source>
</evidence>
<dbReference type="SUPFAM" id="SSF46785">
    <property type="entry name" value="Winged helix' DNA-binding domain"/>
    <property type="match status" value="1"/>
</dbReference>
<organism evidence="5 6">
    <name type="scientific">Paenibacillus thermoaerophilus</name>
    <dbReference type="NCBI Taxonomy" id="1215385"/>
    <lineage>
        <taxon>Bacteria</taxon>
        <taxon>Bacillati</taxon>
        <taxon>Bacillota</taxon>
        <taxon>Bacilli</taxon>
        <taxon>Bacillales</taxon>
        <taxon>Paenibacillaceae</taxon>
        <taxon>Paenibacillus</taxon>
    </lineage>
</organism>
<dbReference type="Proteomes" id="UP001596528">
    <property type="component" value="Unassembled WGS sequence"/>
</dbReference>
<dbReference type="EMBL" id="JBHTGQ010000041">
    <property type="protein sequence ID" value="MFC7751270.1"/>
    <property type="molecule type" value="Genomic_DNA"/>
</dbReference>
<sequence length="234" mass="26482">MDKIVYRKIHEQIADRLKQSILAGELQPGAKLPSTKELSERYGVGMSTVREALSALKAMGLVESRQGEGSYVRKIEPADVGMPELSGLLMDKETILELLEARKALEVSNAGIAAEKRTEDDLRRFEALLAAMEKHLGDETEGERADMAFHLALARATHNSIIVRMLETVSSQMETAIRETRRLQMYASKSVSEQLWREHRDIYEAIASRDPQRAMDAMRQHLFHVERVLVQALR</sequence>
<proteinExistence type="predicted"/>
<evidence type="ECO:0000256" key="2">
    <source>
        <dbReference type="ARBA" id="ARBA00023125"/>
    </source>
</evidence>
<dbReference type="PROSITE" id="PS50949">
    <property type="entry name" value="HTH_GNTR"/>
    <property type="match status" value="1"/>
</dbReference>
<name>A0ABW2V854_9BACL</name>
<dbReference type="SMART" id="SM00345">
    <property type="entry name" value="HTH_GNTR"/>
    <property type="match status" value="1"/>
</dbReference>
<keyword evidence="2" id="KW-0238">DNA-binding</keyword>
<comment type="caution">
    <text evidence="5">The sequence shown here is derived from an EMBL/GenBank/DDBJ whole genome shotgun (WGS) entry which is preliminary data.</text>
</comment>
<dbReference type="PANTHER" id="PTHR43537">
    <property type="entry name" value="TRANSCRIPTIONAL REGULATOR, GNTR FAMILY"/>
    <property type="match status" value="1"/>
</dbReference>
<dbReference type="InterPro" id="IPR000524">
    <property type="entry name" value="Tscrpt_reg_HTH_GntR"/>
</dbReference>
<dbReference type="PRINTS" id="PR00035">
    <property type="entry name" value="HTHGNTR"/>
</dbReference>
<evidence type="ECO:0000259" key="4">
    <source>
        <dbReference type="PROSITE" id="PS50949"/>
    </source>
</evidence>
<dbReference type="InterPro" id="IPR036388">
    <property type="entry name" value="WH-like_DNA-bd_sf"/>
</dbReference>
<dbReference type="SMART" id="SM00895">
    <property type="entry name" value="FCD"/>
    <property type="match status" value="1"/>
</dbReference>
<dbReference type="Gene3D" id="1.10.10.10">
    <property type="entry name" value="Winged helix-like DNA-binding domain superfamily/Winged helix DNA-binding domain"/>
    <property type="match status" value="1"/>
</dbReference>
<gene>
    <name evidence="5" type="ORF">ACFQWB_15220</name>
</gene>
<accession>A0ABW2V854</accession>
<dbReference type="RefSeq" id="WP_138788609.1">
    <property type="nucleotide sequence ID" value="NZ_JBHTGQ010000041.1"/>
</dbReference>
<evidence type="ECO:0000313" key="6">
    <source>
        <dbReference type="Proteomes" id="UP001596528"/>
    </source>
</evidence>
<keyword evidence="6" id="KW-1185">Reference proteome</keyword>
<dbReference type="SUPFAM" id="SSF48008">
    <property type="entry name" value="GntR ligand-binding domain-like"/>
    <property type="match status" value="1"/>
</dbReference>
<reference evidence="6" key="1">
    <citation type="journal article" date="2019" name="Int. J. Syst. Evol. Microbiol.">
        <title>The Global Catalogue of Microorganisms (GCM) 10K type strain sequencing project: providing services to taxonomists for standard genome sequencing and annotation.</title>
        <authorList>
            <consortium name="The Broad Institute Genomics Platform"/>
            <consortium name="The Broad Institute Genome Sequencing Center for Infectious Disease"/>
            <person name="Wu L."/>
            <person name="Ma J."/>
        </authorList>
    </citation>
    <scope>NUCLEOTIDE SEQUENCE [LARGE SCALE GENOMIC DNA]</scope>
    <source>
        <strain evidence="6">JCM 18657</strain>
    </source>
</reference>
<dbReference type="Pfam" id="PF00392">
    <property type="entry name" value="GntR"/>
    <property type="match status" value="1"/>
</dbReference>
<keyword evidence="1" id="KW-0805">Transcription regulation</keyword>
<keyword evidence="3" id="KW-0804">Transcription</keyword>
<dbReference type="PANTHER" id="PTHR43537:SF5">
    <property type="entry name" value="UXU OPERON TRANSCRIPTIONAL REGULATOR"/>
    <property type="match status" value="1"/>
</dbReference>
<evidence type="ECO:0000256" key="1">
    <source>
        <dbReference type="ARBA" id="ARBA00023015"/>
    </source>
</evidence>
<evidence type="ECO:0000256" key="3">
    <source>
        <dbReference type="ARBA" id="ARBA00023163"/>
    </source>
</evidence>
<dbReference type="InterPro" id="IPR011711">
    <property type="entry name" value="GntR_C"/>
</dbReference>
<dbReference type="InterPro" id="IPR036390">
    <property type="entry name" value="WH_DNA-bd_sf"/>
</dbReference>
<protein>
    <submittedName>
        <fullName evidence="5">FadR/GntR family transcriptional regulator</fullName>
    </submittedName>
</protein>